<reference evidence="1 2" key="1">
    <citation type="submission" date="2018-07" db="EMBL/GenBank/DDBJ databases">
        <title>Corallincola holothuriorum sp. nov., a new facultative anaerobe isolated from sea cucumber Apostichopus japonicus.</title>
        <authorList>
            <person name="Xia H."/>
        </authorList>
    </citation>
    <scope>NUCLEOTIDE SEQUENCE [LARGE SCALE GENOMIC DNA]</scope>
    <source>
        <strain evidence="1 2">C4</strain>
    </source>
</reference>
<keyword evidence="2" id="KW-1185">Reference proteome</keyword>
<accession>A0A368N8M9</accession>
<evidence type="ECO:0000313" key="2">
    <source>
        <dbReference type="Proteomes" id="UP000252558"/>
    </source>
</evidence>
<gene>
    <name evidence="1" type="ORF">DU002_14230</name>
</gene>
<protein>
    <submittedName>
        <fullName evidence="1">Uncharacterized protein</fullName>
    </submittedName>
</protein>
<dbReference type="RefSeq" id="WP_114339069.1">
    <property type="nucleotide sequence ID" value="NZ_QPID01000009.1"/>
</dbReference>
<dbReference type="Proteomes" id="UP000252558">
    <property type="component" value="Unassembled WGS sequence"/>
</dbReference>
<sequence>MSNPVYQIMLPELDSKYGENGVSIGFPRGVYNSITYNDITKAMGMDPMGDLRKLTRTTFYQAQKSLQEKYSNYETAFKPMMDTIELWVTQKSDMANYFKEITDEIQNLRDSCDSQLSSIVHVFSIKPDEQAGIEESDLLLDFLNTVTANLAGFVPAVNAFQQSLLFIVRSGSGRPVHGGYTPIQNENHLHLSAAGLHDSLNDKFLSLLYEKDRLFENACKSKTLLDYFSSLTPPSAGRRNEMRRALQEAFKLTCWSKLLPQFAKIQKAGELAFYPQGNHSEDDILESCRRNAIDKIKLDGNGKHIATVGLLIHRETSGRVIAPVYTYKVYLLELVLGHKDQKDQQFPAEVLDKVIGDAGAWGTKKFSRKTVLMGKRGSLQPIKRDLGRLYRPADGAEGARYFVYPIRIQPDNVSVFSGEQLRQLNPD</sequence>
<evidence type="ECO:0000313" key="1">
    <source>
        <dbReference type="EMBL" id="RCU45619.1"/>
    </source>
</evidence>
<dbReference type="EMBL" id="QPID01000009">
    <property type="protein sequence ID" value="RCU45619.1"/>
    <property type="molecule type" value="Genomic_DNA"/>
</dbReference>
<organism evidence="1 2">
    <name type="scientific">Corallincola holothuriorum</name>
    <dbReference type="NCBI Taxonomy" id="2282215"/>
    <lineage>
        <taxon>Bacteria</taxon>
        <taxon>Pseudomonadati</taxon>
        <taxon>Pseudomonadota</taxon>
        <taxon>Gammaproteobacteria</taxon>
        <taxon>Alteromonadales</taxon>
        <taxon>Psychromonadaceae</taxon>
        <taxon>Corallincola</taxon>
    </lineage>
</organism>
<dbReference type="AlphaFoldDB" id="A0A368N8M9"/>
<proteinExistence type="predicted"/>
<name>A0A368N8M9_9GAMM</name>
<comment type="caution">
    <text evidence="1">The sequence shown here is derived from an EMBL/GenBank/DDBJ whole genome shotgun (WGS) entry which is preliminary data.</text>
</comment>